<dbReference type="InterPro" id="IPR008962">
    <property type="entry name" value="PapD-like_sf"/>
</dbReference>
<dbReference type="Pfam" id="PF00345">
    <property type="entry name" value="PapD_N"/>
    <property type="match status" value="1"/>
</dbReference>
<dbReference type="InterPro" id="IPR050643">
    <property type="entry name" value="Periplasmic_pilus_chap"/>
</dbReference>
<keyword evidence="4" id="KW-1185">Reference proteome</keyword>
<gene>
    <name evidence="3" type="ORF">ABIE04_000672</name>
</gene>
<dbReference type="InterPro" id="IPR013783">
    <property type="entry name" value="Ig-like_fold"/>
</dbReference>
<sequence>MMKFSLHQAACGLALSLTVAGSAWAGSFQVSPLRATLSGSQPVSALTVRNAGTQPAVIQLEAMAWSQPAGEDKYVPAPDILATPPIFTIPAGGSQVIRVGSRRPADASSERAYRLFLREVPPPPKPGFKGLQMALQISLPVFVVPATKIAPDLHWQAVSATNGQIRIGVTNRGTAHVRLAGFTLSPTGSLRKLPVLTQPVYVLPGATHDWLVDVRGAVAAGSTLHVSAQADTDTGAVQADVLVSDR</sequence>
<keyword evidence="1" id="KW-0732">Signal</keyword>
<name>A0ABV2PTI7_9GAMM</name>
<feature type="chain" id="PRO_5046278132" evidence="1">
    <location>
        <begin position="26"/>
        <end position="246"/>
    </location>
</feature>
<dbReference type="EMBL" id="JBEPSD010000001">
    <property type="protein sequence ID" value="MET4568345.1"/>
    <property type="molecule type" value="Genomic_DNA"/>
</dbReference>
<proteinExistence type="predicted"/>
<accession>A0ABV2PTI7</accession>
<dbReference type="InterPro" id="IPR016147">
    <property type="entry name" value="Pili_assmbl_chaperone_N"/>
</dbReference>
<evidence type="ECO:0000259" key="2">
    <source>
        <dbReference type="Pfam" id="PF00345"/>
    </source>
</evidence>
<comment type="caution">
    <text evidence="3">The sequence shown here is derived from an EMBL/GenBank/DDBJ whole genome shotgun (WGS) entry which is preliminary data.</text>
</comment>
<organism evidence="3 4">
    <name type="scientific">Rhodanobacter soli</name>
    <dbReference type="NCBI Taxonomy" id="590609"/>
    <lineage>
        <taxon>Bacteria</taxon>
        <taxon>Pseudomonadati</taxon>
        <taxon>Pseudomonadota</taxon>
        <taxon>Gammaproteobacteria</taxon>
        <taxon>Lysobacterales</taxon>
        <taxon>Rhodanobacteraceae</taxon>
        <taxon>Rhodanobacter</taxon>
    </lineage>
</organism>
<dbReference type="Proteomes" id="UP001549251">
    <property type="component" value="Unassembled WGS sequence"/>
</dbReference>
<dbReference type="RefSeq" id="WP_354547178.1">
    <property type="nucleotide sequence ID" value="NZ_JBEPSD010000001.1"/>
</dbReference>
<feature type="domain" description="Pili assembly chaperone N-terminal" evidence="2">
    <location>
        <begin position="28"/>
        <end position="146"/>
    </location>
</feature>
<dbReference type="PANTHER" id="PTHR30251:SF4">
    <property type="entry name" value="SLR1668 PROTEIN"/>
    <property type="match status" value="1"/>
</dbReference>
<feature type="signal peptide" evidence="1">
    <location>
        <begin position="1"/>
        <end position="25"/>
    </location>
</feature>
<dbReference type="Gene3D" id="2.60.40.10">
    <property type="entry name" value="Immunoglobulins"/>
    <property type="match status" value="1"/>
</dbReference>
<dbReference type="SUPFAM" id="SSF49354">
    <property type="entry name" value="PapD-like"/>
    <property type="match status" value="1"/>
</dbReference>
<dbReference type="PANTHER" id="PTHR30251">
    <property type="entry name" value="PILUS ASSEMBLY CHAPERONE"/>
    <property type="match status" value="1"/>
</dbReference>
<protein>
    <submittedName>
        <fullName evidence="3">Fimbrial chaperone protein</fullName>
    </submittedName>
</protein>
<evidence type="ECO:0000313" key="3">
    <source>
        <dbReference type="EMBL" id="MET4568345.1"/>
    </source>
</evidence>
<evidence type="ECO:0000313" key="4">
    <source>
        <dbReference type="Proteomes" id="UP001549251"/>
    </source>
</evidence>
<evidence type="ECO:0000256" key="1">
    <source>
        <dbReference type="SAM" id="SignalP"/>
    </source>
</evidence>
<reference evidence="3 4" key="1">
    <citation type="submission" date="2024-06" db="EMBL/GenBank/DDBJ databases">
        <title>Sorghum-associated microbial communities from plants grown in Nebraska, USA.</title>
        <authorList>
            <person name="Schachtman D."/>
        </authorList>
    </citation>
    <scope>NUCLEOTIDE SEQUENCE [LARGE SCALE GENOMIC DNA]</scope>
    <source>
        <strain evidence="3 4">1757</strain>
    </source>
</reference>